<evidence type="ECO:0000256" key="5">
    <source>
        <dbReference type="ARBA" id="ARBA00022496"/>
    </source>
</evidence>
<evidence type="ECO:0000256" key="2">
    <source>
        <dbReference type="ARBA" id="ARBA00009810"/>
    </source>
</evidence>
<keyword evidence="11 14" id="KW-0472">Membrane</keyword>
<feature type="domain" description="TonB-dependent receptor plug" evidence="19">
    <location>
        <begin position="54"/>
        <end position="151"/>
    </location>
</feature>
<evidence type="ECO:0000259" key="19">
    <source>
        <dbReference type="Pfam" id="PF07715"/>
    </source>
</evidence>
<evidence type="ECO:0000256" key="11">
    <source>
        <dbReference type="ARBA" id="ARBA00023136"/>
    </source>
</evidence>
<evidence type="ECO:0000256" key="12">
    <source>
        <dbReference type="ARBA" id="ARBA00023170"/>
    </source>
</evidence>
<keyword evidence="9" id="KW-0406">Ion transport</keyword>
<dbReference type="PANTHER" id="PTHR32552:SF68">
    <property type="entry name" value="FERRICHROME OUTER MEMBRANE TRANSPORTER_PHAGE RECEPTOR"/>
    <property type="match status" value="1"/>
</dbReference>
<evidence type="ECO:0000256" key="8">
    <source>
        <dbReference type="ARBA" id="ARBA00023004"/>
    </source>
</evidence>
<protein>
    <submittedName>
        <fullName evidence="20">Iron complex outermembrane recepter protein</fullName>
    </submittedName>
</protein>
<proteinExistence type="inferred from homology"/>
<keyword evidence="21" id="KW-1185">Reference proteome</keyword>
<sequence length="691" mass="77194">MRYSVLCLAVGSAIAASNVSAQSSNVEVIEVKGTYFNDYQVDTAKGALRTDTSLLETAQSVFVISDTVIDEQLATTLGEVLNNDASLTAGSKQRNRETFNLRGFGLSSSNGYLRDGHQHWSHYQQPIETLEQVEIIKGPSSILYGQSGPGGLVNMVTKKPTANTLVNLGVDFDHLGSTRATLDLGGALTDAEDVRYRTVLVKQDVNFNREYVDGGARTRDRFLGSIVLDYDINDHSFVRVHYDRTNDEAGLDTGAWLDNNGQVIGNDKTIRDFSWAFTDITVENKGIDFKQVLSESWQVTVGYNEQDFSRQRFESAPRKPDDYQQGNSYDSRPYDRFDDWQFTTAFVDVTGEFELGGIDHQVLIGANSLDYYYGQLRVKAESVAFVEGSDQPLRPDISYATDDSLYTSEFDYYGIYVQDLMTINEHWQISLGGRYDKQNKEGADNESFLPKGGVLYHPSDNGTVYFSYSEGFEPQRSDRLDNKEDENHNMKLDAVTSQQYEVGTKWQLADDRLLVTAAAFDISKTGMLISVPSDSAEYQTVTTQAGEQRHKGVEFTAQGAVNDRLFVMGSLMNLNAEYVQDKKYQGNTPIDAPQWSASLWSRYEFSDVFAINAGAFYQGERFANYENTITKAAYTRIDAGATYKLGLQHADVNVRFNIENLFDKNYLAGGGVNNVTVGEETTFRLALHAAF</sequence>
<dbReference type="EMBL" id="AQGV01000015">
    <property type="protein sequence ID" value="MBE0370826.1"/>
    <property type="molecule type" value="Genomic_DNA"/>
</dbReference>
<evidence type="ECO:0000256" key="15">
    <source>
        <dbReference type="RuleBase" id="RU003357"/>
    </source>
</evidence>
<evidence type="ECO:0000256" key="7">
    <source>
        <dbReference type="ARBA" id="ARBA00022729"/>
    </source>
</evidence>
<evidence type="ECO:0000256" key="13">
    <source>
        <dbReference type="ARBA" id="ARBA00023237"/>
    </source>
</evidence>
<evidence type="ECO:0000256" key="17">
    <source>
        <dbReference type="SAM" id="SignalP"/>
    </source>
</evidence>
<keyword evidence="10 15" id="KW-0798">TonB box</keyword>
<evidence type="ECO:0000256" key="16">
    <source>
        <dbReference type="SAM" id="MobiDB-lite"/>
    </source>
</evidence>
<evidence type="ECO:0000256" key="14">
    <source>
        <dbReference type="PROSITE-ProRule" id="PRU01360"/>
    </source>
</evidence>
<organism evidence="20 21">
    <name type="scientific">Pseudoalteromonas aurantia 208</name>
    <dbReference type="NCBI Taxonomy" id="1314867"/>
    <lineage>
        <taxon>Bacteria</taxon>
        <taxon>Pseudomonadati</taxon>
        <taxon>Pseudomonadota</taxon>
        <taxon>Gammaproteobacteria</taxon>
        <taxon>Alteromonadales</taxon>
        <taxon>Pseudoalteromonadaceae</taxon>
        <taxon>Pseudoalteromonas</taxon>
    </lineage>
</organism>
<dbReference type="InterPro" id="IPR037066">
    <property type="entry name" value="Plug_dom_sf"/>
</dbReference>
<evidence type="ECO:0000256" key="10">
    <source>
        <dbReference type="ARBA" id="ARBA00023077"/>
    </source>
</evidence>
<feature type="compositionally biased region" description="Basic and acidic residues" evidence="16">
    <location>
        <begin position="311"/>
        <end position="322"/>
    </location>
</feature>
<dbReference type="PROSITE" id="PS52016">
    <property type="entry name" value="TONB_DEPENDENT_REC_3"/>
    <property type="match status" value="1"/>
</dbReference>
<feature type="chain" id="PRO_5045282663" evidence="17">
    <location>
        <begin position="22"/>
        <end position="691"/>
    </location>
</feature>
<evidence type="ECO:0000313" key="21">
    <source>
        <dbReference type="Proteomes" id="UP000615755"/>
    </source>
</evidence>
<evidence type="ECO:0000256" key="6">
    <source>
        <dbReference type="ARBA" id="ARBA00022692"/>
    </source>
</evidence>
<dbReference type="NCBIfam" id="TIGR01783">
    <property type="entry name" value="TonB-siderophor"/>
    <property type="match status" value="1"/>
</dbReference>
<evidence type="ECO:0000256" key="9">
    <source>
        <dbReference type="ARBA" id="ARBA00023065"/>
    </source>
</evidence>
<name>A0ABR9EIJ7_9GAMM</name>
<dbReference type="Gene3D" id="2.170.130.10">
    <property type="entry name" value="TonB-dependent receptor, plug domain"/>
    <property type="match status" value="1"/>
</dbReference>
<evidence type="ECO:0000256" key="3">
    <source>
        <dbReference type="ARBA" id="ARBA00022448"/>
    </source>
</evidence>
<evidence type="ECO:0000256" key="1">
    <source>
        <dbReference type="ARBA" id="ARBA00004571"/>
    </source>
</evidence>
<dbReference type="CDD" id="cd01347">
    <property type="entry name" value="ligand_gated_channel"/>
    <property type="match status" value="1"/>
</dbReference>
<dbReference type="InterPro" id="IPR010105">
    <property type="entry name" value="TonB_sidphr_rcpt"/>
</dbReference>
<keyword evidence="6 14" id="KW-0812">Transmembrane</keyword>
<dbReference type="Gene3D" id="2.40.170.20">
    <property type="entry name" value="TonB-dependent receptor, beta-barrel domain"/>
    <property type="match status" value="1"/>
</dbReference>
<comment type="caution">
    <text evidence="20">The sequence shown here is derived from an EMBL/GenBank/DDBJ whole genome shotgun (WGS) entry which is preliminary data.</text>
</comment>
<dbReference type="InterPro" id="IPR036942">
    <property type="entry name" value="Beta-barrel_TonB_sf"/>
</dbReference>
<feature type="domain" description="TonB-dependent receptor-like beta-barrel" evidence="18">
    <location>
        <begin position="230"/>
        <end position="661"/>
    </location>
</feature>
<evidence type="ECO:0000313" key="20">
    <source>
        <dbReference type="EMBL" id="MBE0370826.1"/>
    </source>
</evidence>
<dbReference type="InterPro" id="IPR012910">
    <property type="entry name" value="Plug_dom"/>
</dbReference>
<dbReference type="InterPro" id="IPR000531">
    <property type="entry name" value="Beta-barrel_TonB"/>
</dbReference>
<reference evidence="20 21" key="1">
    <citation type="submission" date="2015-03" db="EMBL/GenBank/DDBJ databases">
        <title>Genome sequence of Pseudoalteromonas aurantia.</title>
        <authorList>
            <person name="Xie B.-B."/>
            <person name="Rong J.-C."/>
            <person name="Qin Q.-L."/>
            <person name="Zhang Y.-Z."/>
        </authorList>
    </citation>
    <scope>NUCLEOTIDE SEQUENCE [LARGE SCALE GENOMIC DNA]</scope>
    <source>
        <strain evidence="20 21">208</strain>
    </source>
</reference>
<comment type="subcellular location">
    <subcellularLocation>
        <location evidence="1 14">Cell outer membrane</location>
        <topology evidence="1 14">Multi-pass membrane protein</topology>
    </subcellularLocation>
</comment>
<keyword evidence="12" id="KW-0675">Receptor</keyword>
<evidence type="ECO:0000259" key="18">
    <source>
        <dbReference type="Pfam" id="PF00593"/>
    </source>
</evidence>
<dbReference type="Proteomes" id="UP000615755">
    <property type="component" value="Unassembled WGS sequence"/>
</dbReference>
<keyword evidence="5" id="KW-0410">Iron transport</keyword>
<keyword evidence="13 14" id="KW-0998">Cell outer membrane</keyword>
<evidence type="ECO:0000256" key="4">
    <source>
        <dbReference type="ARBA" id="ARBA00022452"/>
    </source>
</evidence>
<dbReference type="InterPro" id="IPR039426">
    <property type="entry name" value="TonB-dep_rcpt-like"/>
</dbReference>
<feature type="signal peptide" evidence="17">
    <location>
        <begin position="1"/>
        <end position="21"/>
    </location>
</feature>
<comment type="similarity">
    <text evidence="2 14 15">Belongs to the TonB-dependent receptor family.</text>
</comment>
<keyword evidence="3 14" id="KW-0813">Transport</keyword>
<feature type="region of interest" description="Disordered" evidence="16">
    <location>
        <begin position="311"/>
        <end position="330"/>
    </location>
</feature>
<keyword evidence="8" id="KW-0408">Iron</keyword>
<accession>A0ABR9EIJ7</accession>
<keyword evidence="7 17" id="KW-0732">Signal</keyword>
<gene>
    <name evidence="20" type="ORF">PAUR_b0931</name>
</gene>
<dbReference type="Pfam" id="PF00593">
    <property type="entry name" value="TonB_dep_Rec_b-barrel"/>
    <property type="match status" value="1"/>
</dbReference>
<dbReference type="SUPFAM" id="SSF56935">
    <property type="entry name" value="Porins"/>
    <property type="match status" value="1"/>
</dbReference>
<dbReference type="RefSeq" id="WP_192509865.1">
    <property type="nucleotide sequence ID" value="NZ_AQGV01000015.1"/>
</dbReference>
<dbReference type="PANTHER" id="PTHR32552">
    <property type="entry name" value="FERRICHROME IRON RECEPTOR-RELATED"/>
    <property type="match status" value="1"/>
</dbReference>
<keyword evidence="4 14" id="KW-1134">Transmembrane beta strand</keyword>
<dbReference type="Pfam" id="PF07715">
    <property type="entry name" value="Plug"/>
    <property type="match status" value="1"/>
</dbReference>